<comment type="caution">
    <text evidence="2">The sequence shown here is derived from an EMBL/GenBank/DDBJ whole genome shotgun (WGS) entry which is preliminary data.</text>
</comment>
<evidence type="ECO:0000256" key="1">
    <source>
        <dbReference type="SAM" id="MobiDB-lite"/>
    </source>
</evidence>
<sequence length="286" mass="31312">MHTTLHFPTLDTSSRALPTVPQPSPPKTLSVPRRMLAVSGPSKSHVPVRRRTELPAAPRLRPLPHLPPPKSASPSTQSFHRPLPHAPRELGMPMASSSASASSSSLLAPYALQPRTRSTPDLRSTLDPEEDADSDHITSDTESEASTDTEAPYTPPFETDVAPPVPPKSILPSTTPSLIPPRFAVANGRKRDSTNRRAMASVRPAAKARDDDDDIVVWAQPQNSPPKVRRKRDSGHRGDSFEHPNRLSPGSVRYSRKWICEKGASRTIVREGEDNYADILRALRAL</sequence>
<dbReference type="EMBL" id="JARKIF010000022">
    <property type="protein sequence ID" value="KAJ7616484.1"/>
    <property type="molecule type" value="Genomic_DNA"/>
</dbReference>
<proteinExistence type="predicted"/>
<gene>
    <name evidence="2" type="ORF">FB45DRAFT_934325</name>
</gene>
<dbReference type="Proteomes" id="UP001221142">
    <property type="component" value="Unassembled WGS sequence"/>
</dbReference>
<evidence type="ECO:0000313" key="3">
    <source>
        <dbReference type="Proteomes" id="UP001221142"/>
    </source>
</evidence>
<evidence type="ECO:0000313" key="2">
    <source>
        <dbReference type="EMBL" id="KAJ7616484.1"/>
    </source>
</evidence>
<protein>
    <submittedName>
        <fullName evidence="2">Uncharacterized protein</fullName>
    </submittedName>
</protein>
<feature type="compositionally biased region" description="Low complexity" evidence="1">
    <location>
        <begin position="95"/>
        <end position="108"/>
    </location>
</feature>
<dbReference type="AlphaFoldDB" id="A0AAD7BCC2"/>
<feature type="compositionally biased region" description="Basic and acidic residues" evidence="1">
    <location>
        <begin position="235"/>
        <end position="245"/>
    </location>
</feature>
<name>A0AAD7BCC2_9AGAR</name>
<feature type="region of interest" description="Disordered" evidence="1">
    <location>
        <begin position="1"/>
        <end position="248"/>
    </location>
</feature>
<reference evidence="2" key="1">
    <citation type="submission" date="2023-03" db="EMBL/GenBank/DDBJ databases">
        <title>Massive genome expansion in bonnet fungi (Mycena s.s.) driven by repeated elements and novel gene families across ecological guilds.</title>
        <authorList>
            <consortium name="Lawrence Berkeley National Laboratory"/>
            <person name="Harder C.B."/>
            <person name="Miyauchi S."/>
            <person name="Viragh M."/>
            <person name="Kuo A."/>
            <person name="Thoen E."/>
            <person name="Andreopoulos B."/>
            <person name="Lu D."/>
            <person name="Skrede I."/>
            <person name="Drula E."/>
            <person name="Henrissat B."/>
            <person name="Morin E."/>
            <person name="Kohler A."/>
            <person name="Barry K."/>
            <person name="LaButti K."/>
            <person name="Morin E."/>
            <person name="Salamov A."/>
            <person name="Lipzen A."/>
            <person name="Mereny Z."/>
            <person name="Hegedus B."/>
            <person name="Baldrian P."/>
            <person name="Stursova M."/>
            <person name="Weitz H."/>
            <person name="Taylor A."/>
            <person name="Grigoriev I.V."/>
            <person name="Nagy L.G."/>
            <person name="Martin F."/>
            <person name="Kauserud H."/>
        </authorList>
    </citation>
    <scope>NUCLEOTIDE SEQUENCE</scope>
    <source>
        <strain evidence="2">9284</strain>
    </source>
</reference>
<organism evidence="2 3">
    <name type="scientific">Roridomyces roridus</name>
    <dbReference type="NCBI Taxonomy" id="1738132"/>
    <lineage>
        <taxon>Eukaryota</taxon>
        <taxon>Fungi</taxon>
        <taxon>Dikarya</taxon>
        <taxon>Basidiomycota</taxon>
        <taxon>Agaricomycotina</taxon>
        <taxon>Agaricomycetes</taxon>
        <taxon>Agaricomycetidae</taxon>
        <taxon>Agaricales</taxon>
        <taxon>Marasmiineae</taxon>
        <taxon>Mycenaceae</taxon>
        <taxon>Roridomyces</taxon>
    </lineage>
</organism>
<accession>A0AAD7BCC2</accession>
<keyword evidence="3" id="KW-1185">Reference proteome</keyword>